<dbReference type="GO" id="GO:0016887">
    <property type="term" value="F:ATP hydrolysis activity"/>
    <property type="evidence" value="ECO:0007669"/>
    <property type="project" value="InterPro"/>
</dbReference>
<dbReference type="SUPFAM" id="SSF52540">
    <property type="entry name" value="P-loop containing nucleoside triphosphate hydrolases"/>
    <property type="match status" value="1"/>
</dbReference>
<dbReference type="GO" id="GO:0005524">
    <property type="term" value="F:ATP binding"/>
    <property type="evidence" value="ECO:0007669"/>
    <property type="project" value="UniProtKB-KW"/>
</dbReference>
<evidence type="ECO:0000256" key="2">
    <source>
        <dbReference type="ARBA" id="ARBA00022741"/>
    </source>
</evidence>
<proteinExistence type="predicted"/>
<evidence type="ECO:0000256" key="1">
    <source>
        <dbReference type="ARBA" id="ARBA00022448"/>
    </source>
</evidence>
<dbReference type="RefSeq" id="WP_076545835.1">
    <property type="nucleotide sequence ID" value="NZ_FTNC01000024.1"/>
</dbReference>
<dbReference type="InterPro" id="IPR050166">
    <property type="entry name" value="ABC_transporter_ATP-bind"/>
</dbReference>
<dbReference type="InterPro" id="IPR003439">
    <property type="entry name" value="ABC_transporter-like_ATP-bd"/>
</dbReference>
<keyword evidence="3 5" id="KW-0067">ATP-binding</keyword>
<dbReference type="Gene3D" id="3.40.50.300">
    <property type="entry name" value="P-loop containing nucleotide triphosphate hydrolases"/>
    <property type="match status" value="1"/>
</dbReference>
<dbReference type="PROSITE" id="PS50893">
    <property type="entry name" value="ABC_TRANSPORTER_2"/>
    <property type="match status" value="1"/>
</dbReference>
<reference evidence="6" key="1">
    <citation type="submission" date="2017-01" db="EMBL/GenBank/DDBJ databases">
        <authorList>
            <person name="Varghese N."/>
            <person name="Submissions S."/>
        </authorList>
    </citation>
    <scope>NUCLEOTIDE SEQUENCE [LARGE SCALE GENOMIC DNA]</scope>
    <source>
        <strain evidence="6">ATCC 700103</strain>
    </source>
</reference>
<dbReference type="InterPro" id="IPR017871">
    <property type="entry name" value="ABC_transporter-like_CS"/>
</dbReference>
<dbReference type="CDD" id="cd03293">
    <property type="entry name" value="ABC_NrtD_SsuB_transporters"/>
    <property type="match status" value="1"/>
</dbReference>
<gene>
    <name evidence="5" type="ORF">SAMN05421834_12434</name>
</gene>
<keyword evidence="1" id="KW-0813">Transport</keyword>
<dbReference type="PANTHER" id="PTHR42788:SF13">
    <property type="entry name" value="ALIPHATIC SULFONATES IMPORT ATP-BINDING PROTEIN SSUB"/>
    <property type="match status" value="1"/>
</dbReference>
<protein>
    <submittedName>
        <fullName evidence="5">Taurine transport system ATP-binding protein</fullName>
    </submittedName>
</protein>
<evidence type="ECO:0000313" key="6">
    <source>
        <dbReference type="Proteomes" id="UP000185669"/>
    </source>
</evidence>
<organism evidence="5 6">
    <name type="scientific">Halanaerobium kushneri</name>
    <dbReference type="NCBI Taxonomy" id="56779"/>
    <lineage>
        <taxon>Bacteria</taxon>
        <taxon>Bacillati</taxon>
        <taxon>Bacillota</taxon>
        <taxon>Clostridia</taxon>
        <taxon>Halanaerobiales</taxon>
        <taxon>Halanaerobiaceae</taxon>
        <taxon>Halanaerobium</taxon>
    </lineage>
</organism>
<keyword evidence="2" id="KW-0547">Nucleotide-binding</keyword>
<dbReference type="Proteomes" id="UP000185669">
    <property type="component" value="Unassembled WGS sequence"/>
</dbReference>
<name>A0A1N7ANJ5_9FIRM</name>
<dbReference type="STRING" id="56779.SAMN05421834_12434"/>
<sequence length="264" mass="29907">MSAQAKKESLIKIKNMSLEYGESINSTLALKNINLEINKGEFICVLGPSGCGKSSLLKCIAGYVKPSSGQVLMQGEEVDEPDWHRGVVFQSPTLYPWMTVNENVEFGPKMRNLPKAKIKEIREYFLDEVNLSGFGDNYTFELSGGMKQRVAIARVLANYPQVVLMDEPFGALDALTRENMQNLIRNIWEENNTTIFFITHDVDEALLLANRVVVMSKQPGEIIKIFDLDFTNQILAKGTKEVIYNDDYFKIKNEIMDIIHSQID</sequence>
<evidence type="ECO:0000313" key="5">
    <source>
        <dbReference type="EMBL" id="SIR40583.1"/>
    </source>
</evidence>
<accession>A0A1N7ANJ5</accession>
<dbReference type="PROSITE" id="PS00211">
    <property type="entry name" value="ABC_TRANSPORTER_1"/>
    <property type="match status" value="1"/>
</dbReference>
<dbReference type="AlphaFoldDB" id="A0A1N7ANJ5"/>
<dbReference type="SMART" id="SM00382">
    <property type="entry name" value="AAA"/>
    <property type="match status" value="1"/>
</dbReference>
<dbReference type="EMBL" id="FTNC01000024">
    <property type="protein sequence ID" value="SIR40583.1"/>
    <property type="molecule type" value="Genomic_DNA"/>
</dbReference>
<dbReference type="InterPro" id="IPR027417">
    <property type="entry name" value="P-loop_NTPase"/>
</dbReference>
<feature type="domain" description="ABC transporter" evidence="4">
    <location>
        <begin position="11"/>
        <end position="242"/>
    </location>
</feature>
<dbReference type="InterPro" id="IPR003593">
    <property type="entry name" value="AAA+_ATPase"/>
</dbReference>
<dbReference type="Pfam" id="PF00005">
    <property type="entry name" value="ABC_tran"/>
    <property type="match status" value="1"/>
</dbReference>
<keyword evidence="6" id="KW-1185">Reference proteome</keyword>
<dbReference type="OrthoDB" id="9801958at2"/>
<evidence type="ECO:0000256" key="3">
    <source>
        <dbReference type="ARBA" id="ARBA00022840"/>
    </source>
</evidence>
<dbReference type="PANTHER" id="PTHR42788">
    <property type="entry name" value="TAURINE IMPORT ATP-BINDING PROTEIN-RELATED"/>
    <property type="match status" value="1"/>
</dbReference>
<evidence type="ECO:0000259" key="4">
    <source>
        <dbReference type="PROSITE" id="PS50893"/>
    </source>
</evidence>